<feature type="region of interest" description="Disordered" evidence="1">
    <location>
        <begin position="1"/>
        <end position="196"/>
    </location>
</feature>
<evidence type="ECO:0000313" key="3">
    <source>
        <dbReference type="Proteomes" id="UP000325902"/>
    </source>
</evidence>
<reference evidence="2 3" key="1">
    <citation type="journal article" date="2019" name="Sci. Rep.">
        <title>A multi-omics analysis of the grapevine pathogen Lasiodiplodia theobromae reveals that temperature affects the expression of virulence- and pathogenicity-related genes.</title>
        <authorList>
            <person name="Felix C."/>
            <person name="Meneses R."/>
            <person name="Goncalves M.F.M."/>
            <person name="Tilleman L."/>
            <person name="Duarte A.S."/>
            <person name="Jorrin-Novo J.V."/>
            <person name="Van de Peer Y."/>
            <person name="Deforce D."/>
            <person name="Van Nieuwerburgh F."/>
            <person name="Esteves A.C."/>
            <person name="Alves A."/>
        </authorList>
    </citation>
    <scope>NUCLEOTIDE SEQUENCE [LARGE SCALE GENOMIC DNA]</scope>
    <source>
        <strain evidence="2 3">LA-SOL3</strain>
    </source>
</reference>
<keyword evidence="3" id="KW-1185">Reference proteome</keyword>
<feature type="compositionally biased region" description="Basic and acidic residues" evidence="1">
    <location>
        <begin position="172"/>
        <end position="196"/>
    </location>
</feature>
<comment type="caution">
    <text evidence="2">The sequence shown here is derived from an EMBL/GenBank/DDBJ whole genome shotgun (WGS) entry which is preliminary data.</text>
</comment>
<organism evidence="2 3">
    <name type="scientific">Lasiodiplodia theobromae</name>
    <dbReference type="NCBI Taxonomy" id="45133"/>
    <lineage>
        <taxon>Eukaryota</taxon>
        <taxon>Fungi</taxon>
        <taxon>Dikarya</taxon>
        <taxon>Ascomycota</taxon>
        <taxon>Pezizomycotina</taxon>
        <taxon>Dothideomycetes</taxon>
        <taxon>Dothideomycetes incertae sedis</taxon>
        <taxon>Botryosphaeriales</taxon>
        <taxon>Botryosphaeriaceae</taxon>
        <taxon>Lasiodiplodia</taxon>
    </lineage>
</organism>
<accession>A0A5N5D8K2</accession>
<evidence type="ECO:0000313" key="2">
    <source>
        <dbReference type="EMBL" id="KAB2573594.1"/>
    </source>
</evidence>
<evidence type="ECO:0000256" key="1">
    <source>
        <dbReference type="SAM" id="MobiDB-lite"/>
    </source>
</evidence>
<feature type="compositionally biased region" description="Pro residues" evidence="1">
    <location>
        <begin position="1"/>
        <end position="10"/>
    </location>
</feature>
<feature type="compositionally biased region" description="Polar residues" evidence="1">
    <location>
        <begin position="12"/>
        <end position="26"/>
    </location>
</feature>
<dbReference type="EMBL" id="VCHE01000056">
    <property type="protein sequence ID" value="KAB2573594.1"/>
    <property type="molecule type" value="Genomic_DNA"/>
</dbReference>
<proteinExistence type="predicted"/>
<protein>
    <submittedName>
        <fullName evidence="2">Uncharacterized protein</fullName>
    </submittedName>
</protein>
<name>A0A5N5D8K2_9PEZI</name>
<feature type="compositionally biased region" description="Basic and acidic residues" evidence="1">
    <location>
        <begin position="100"/>
        <end position="115"/>
    </location>
</feature>
<dbReference type="Proteomes" id="UP000325902">
    <property type="component" value="Unassembled WGS sequence"/>
</dbReference>
<sequence>MPTQLYPPRPGTSHSTRAATFGSSTVPPLPAIPQHALQSQPYQHQQQQQVRGGGGPPVTIAPNANYYPFPPPLRGTSARSHETVVSHRTVLSRMQGKARAGLEENERANAEKRTAAQEAAQQRAAAAAAAAASSASQTPSPRQKDAPQWEPQQQVAWGRDLVGEGVIQAQEEADKLWREKQRREEQARREDEDRKIRMEMERLTREKMSVLARG</sequence>
<gene>
    <name evidence="2" type="ORF">DBV05_g7749</name>
</gene>
<feature type="compositionally biased region" description="Low complexity" evidence="1">
    <location>
        <begin position="34"/>
        <end position="49"/>
    </location>
</feature>
<dbReference type="AlphaFoldDB" id="A0A5N5D8K2"/>
<feature type="compositionally biased region" description="Low complexity" evidence="1">
    <location>
        <begin position="116"/>
        <end position="137"/>
    </location>
</feature>